<dbReference type="PROSITE" id="PS01228">
    <property type="entry name" value="COF_1"/>
    <property type="match status" value="1"/>
</dbReference>
<comment type="caution">
    <text evidence="1">The sequence shown here is derived from an EMBL/GenBank/DDBJ whole genome shotgun (WGS) entry which is preliminary data.</text>
</comment>
<proteinExistence type="predicted"/>
<dbReference type="InterPro" id="IPR036412">
    <property type="entry name" value="HAD-like_sf"/>
</dbReference>
<dbReference type="PANTHER" id="PTHR10000:SF55">
    <property type="entry name" value="5-AMINO-6-(5-PHOSPHO-D-RIBITYLAMINO)URACIL PHOSPHATASE YCSE"/>
    <property type="match status" value="1"/>
</dbReference>
<keyword evidence="2" id="KW-1185">Reference proteome</keyword>
<dbReference type="SFLD" id="SFLDG01140">
    <property type="entry name" value="C2.B:_Phosphomannomutase_and_P"/>
    <property type="match status" value="1"/>
</dbReference>
<gene>
    <name evidence="1" type="ORF">FLB61_10785</name>
</gene>
<dbReference type="Gene3D" id="3.40.50.1000">
    <property type="entry name" value="HAD superfamily/HAD-like"/>
    <property type="match status" value="1"/>
</dbReference>
<evidence type="ECO:0000313" key="2">
    <source>
        <dbReference type="Proteomes" id="UP000779049"/>
    </source>
</evidence>
<reference evidence="1 2" key="1">
    <citation type="journal article" date="2020" name="New Microbes New Infect">
        <title>Sellimonas caecigallum sp. nov., description and genome sequence of a new member of the Sellimonas genus isolated from the cecum of feral chicken.</title>
        <authorList>
            <person name="Wongkuna S."/>
            <person name="Ghimire S."/>
            <person name="Antony L."/>
            <person name="Chankhamhaengdecha S."/>
            <person name="Janvilisri T."/>
            <person name="Scaria J."/>
        </authorList>
    </citation>
    <scope>NUCLEOTIDE SEQUENCE [LARGE SCALE GENOMIC DNA]</scope>
    <source>
        <strain evidence="1 2">SW451</strain>
    </source>
</reference>
<dbReference type="SUPFAM" id="SSF56784">
    <property type="entry name" value="HAD-like"/>
    <property type="match status" value="1"/>
</dbReference>
<dbReference type="NCBIfam" id="TIGR00099">
    <property type="entry name" value="Cof-subfamily"/>
    <property type="match status" value="1"/>
</dbReference>
<sequence length="295" mass="32938">MIKVIAADMDGTLLNPEHTLSDATYRTILDAQKAGYRFLIATGRDYPSAVGVLEKWNLKCDFITGSGAEIRDTEGKILQTIEMDRKWFREIYDCAVAAGGSVRFCAGGIDYLIGDPKTAEQQILEESRLFLGDGSDEEIRNMELFQQILKRIRCLRNVEEVLEKEIPVYKIFITAKGKTEAEAIWKEMERFPKLAIASSFFNNVELTHEDAQKGKAIEQYITSLGYKRDEVMVLGDSMNDLSMFRQGFGAAVAMGNAEPVIREAAGYVTLSNAQDGAAYAMRLLMEGRLGEIQKG</sequence>
<dbReference type="SFLD" id="SFLDS00003">
    <property type="entry name" value="Haloacid_Dehalogenase"/>
    <property type="match status" value="1"/>
</dbReference>
<accession>A0ABS7L8Z6</accession>
<dbReference type="EMBL" id="VIRV01000018">
    <property type="protein sequence ID" value="MBY0759563.1"/>
    <property type="molecule type" value="Genomic_DNA"/>
</dbReference>
<dbReference type="PANTHER" id="PTHR10000">
    <property type="entry name" value="PHOSPHOSERINE PHOSPHATASE"/>
    <property type="match status" value="1"/>
</dbReference>
<dbReference type="InterPro" id="IPR006379">
    <property type="entry name" value="HAD-SF_hydro_IIB"/>
</dbReference>
<dbReference type="RefSeq" id="WP_221920134.1">
    <property type="nucleotide sequence ID" value="NZ_CP173660.1"/>
</dbReference>
<dbReference type="Gene3D" id="3.30.1240.10">
    <property type="match status" value="1"/>
</dbReference>
<organism evidence="1 2">
    <name type="scientific">Sellimonas caecigallum</name>
    <dbReference type="NCBI Taxonomy" id="2592333"/>
    <lineage>
        <taxon>Bacteria</taxon>
        <taxon>Bacillati</taxon>
        <taxon>Bacillota</taxon>
        <taxon>Clostridia</taxon>
        <taxon>Lachnospirales</taxon>
        <taxon>Lachnospiraceae</taxon>
        <taxon>Sellimonas</taxon>
    </lineage>
</organism>
<protein>
    <submittedName>
        <fullName evidence="1">HAD family phosphatase</fullName>
    </submittedName>
</protein>
<evidence type="ECO:0000313" key="1">
    <source>
        <dbReference type="EMBL" id="MBY0759563.1"/>
    </source>
</evidence>
<dbReference type="InterPro" id="IPR023214">
    <property type="entry name" value="HAD_sf"/>
</dbReference>
<dbReference type="NCBIfam" id="TIGR01484">
    <property type="entry name" value="HAD-SF-IIB"/>
    <property type="match status" value="1"/>
</dbReference>
<dbReference type="CDD" id="cd07516">
    <property type="entry name" value="HAD_Pase"/>
    <property type="match status" value="1"/>
</dbReference>
<dbReference type="Pfam" id="PF08282">
    <property type="entry name" value="Hydrolase_3"/>
    <property type="match status" value="1"/>
</dbReference>
<name>A0ABS7L8Z6_9FIRM</name>
<dbReference type="InterPro" id="IPR000150">
    <property type="entry name" value="Cof"/>
</dbReference>
<dbReference type="Proteomes" id="UP000779049">
    <property type="component" value="Unassembled WGS sequence"/>
</dbReference>